<dbReference type="EMBL" id="VUJX02000007">
    <property type="protein sequence ID" value="KAL0933943.1"/>
    <property type="molecule type" value="Genomic_DNA"/>
</dbReference>
<evidence type="ECO:0000313" key="2">
    <source>
        <dbReference type="Proteomes" id="UP000805649"/>
    </source>
</evidence>
<gene>
    <name evidence="1" type="ORF">CTRU02_210742</name>
</gene>
<sequence>MLHGTLVCRFFLHSDWTVGMIMSYESALPSEGSRRGHRKSRYGCGECKRRRIKCDETHPICRKCAVSGRTCPFTLLHPSLPDEENESVVSSTGSSQHHALPWSPPADPAQCRLLHHFSTSGDLFLPQAKLQAGGLFKASAIIEEGLSCSFLLNEILAFSARHLATCLPNQKADYLSQAKAYQSHAITIFTNRSINIDGTNCVQVLLFSWLLGVHQLCDVSLNEDPSDLLKDFIKYLVIYRGVRTVATQAWQLMLQTNLKELLDDSQARATVLGTGNKTLSTKTLIKESLGLDEEQKLDCEEAISRLEAAFDLEGTVASEDAEQQWLFYVLSWPLTVRRGFLSATESRRPEALIVIAHYCVLLHWCREHWIVGPTGRVLFGCVEATLGPGWERWMQWPKSVIDKADS</sequence>
<proteinExistence type="predicted"/>
<protein>
    <submittedName>
        <fullName evidence="1">Upc2 protein</fullName>
    </submittedName>
</protein>
<reference evidence="1 2" key="1">
    <citation type="journal article" date="2020" name="Phytopathology">
        <title>Genome Sequence Resources of Colletotrichum truncatum, C. plurivorum, C. musicola, and C. sojae: Four Species Pathogenic to Soybean (Glycine max).</title>
        <authorList>
            <person name="Rogerio F."/>
            <person name="Boufleur T.R."/>
            <person name="Ciampi-Guillardi M."/>
            <person name="Sukno S.A."/>
            <person name="Thon M.R."/>
            <person name="Massola Junior N.S."/>
            <person name="Baroncelli R."/>
        </authorList>
    </citation>
    <scope>NUCLEOTIDE SEQUENCE [LARGE SCALE GENOMIC DNA]</scope>
    <source>
        <strain evidence="1 2">CMES1059</strain>
    </source>
</reference>
<dbReference type="Proteomes" id="UP000805649">
    <property type="component" value="Unassembled WGS sequence"/>
</dbReference>
<accession>A0ACC3YPV5</accession>
<name>A0ACC3YPV5_COLTU</name>
<comment type="caution">
    <text evidence="1">The sequence shown here is derived from an EMBL/GenBank/DDBJ whole genome shotgun (WGS) entry which is preliminary data.</text>
</comment>
<evidence type="ECO:0000313" key="1">
    <source>
        <dbReference type="EMBL" id="KAL0933943.1"/>
    </source>
</evidence>
<keyword evidence="2" id="KW-1185">Reference proteome</keyword>
<organism evidence="1 2">
    <name type="scientific">Colletotrichum truncatum</name>
    <name type="common">Anthracnose fungus</name>
    <name type="synonym">Colletotrichum capsici</name>
    <dbReference type="NCBI Taxonomy" id="5467"/>
    <lineage>
        <taxon>Eukaryota</taxon>
        <taxon>Fungi</taxon>
        <taxon>Dikarya</taxon>
        <taxon>Ascomycota</taxon>
        <taxon>Pezizomycotina</taxon>
        <taxon>Sordariomycetes</taxon>
        <taxon>Hypocreomycetidae</taxon>
        <taxon>Glomerellales</taxon>
        <taxon>Glomerellaceae</taxon>
        <taxon>Colletotrichum</taxon>
        <taxon>Colletotrichum truncatum species complex</taxon>
    </lineage>
</organism>